<feature type="compositionally biased region" description="Basic and acidic residues" evidence="1">
    <location>
        <begin position="98"/>
        <end position="113"/>
    </location>
</feature>
<dbReference type="Proteomes" id="UP001212997">
    <property type="component" value="Unassembled WGS sequence"/>
</dbReference>
<sequence>MSSNKTSSTRSTTRRSTVRLVMAQHLDMETVHDTLLSLYDFMTQSRNFVSEKSLYRDIGFYEDVMNPRNYPKEVSTKANLNEEDPRSTFGEIPNYDSQRCDGVETKTSKKGDDTCDNDGVGDVSLLEEALDQKGAPKSLSPSGEAALEQQGNVVAGTFLPPPLDDQKINSNLDSAASDRRGPQPDLNIEDTILTKLGLESPDVPAFHRQGEQLCH</sequence>
<feature type="region of interest" description="Disordered" evidence="1">
    <location>
        <begin position="83"/>
        <end position="120"/>
    </location>
</feature>
<keyword evidence="3" id="KW-1185">Reference proteome</keyword>
<comment type="caution">
    <text evidence="2">The sequence shown here is derived from an EMBL/GenBank/DDBJ whole genome shotgun (WGS) entry which is preliminary data.</text>
</comment>
<accession>A0AAD5YCD7</accession>
<evidence type="ECO:0000256" key="1">
    <source>
        <dbReference type="SAM" id="MobiDB-lite"/>
    </source>
</evidence>
<evidence type="ECO:0000313" key="2">
    <source>
        <dbReference type="EMBL" id="KAJ3474443.1"/>
    </source>
</evidence>
<gene>
    <name evidence="2" type="ORF">NLI96_g12455</name>
</gene>
<reference evidence="2" key="1">
    <citation type="submission" date="2022-07" db="EMBL/GenBank/DDBJ databases">
        <title>Genome Sequence of Physisporinus lineatus.</title>
        <authorList>
            <person name="Buettner E."/>
        </authorList>
    </citation>
    <scope>NUCLEOTIDE SEQUENCE</scope>
    <source>
        <strain evidence="2">VT162</strain>
    </source>
</reference>
<organism evidence="2 3">
    <name type="scientific">Meripilus lineatus</name>
    <dbReference type="NCBI Taxonomy" id="2056292"/>
    <lineage>
        <taxon>Eukaryota</taxon>
        <taxon>Fungi</taxon>
        <taxon>Dikarya</taxon>
        <taxon>Basidiomycota</taxon>
        <taxon>Agaricomycotina</taxon>
        <taxon>Agaricomycetes</taxon>
        <taxon>Polyporales</taxon>
        <taxon>Meripilaceae</taxon>
        <taxon>Meripilus</taxon>
    </lineage>
</organism>
<proteinExistence type="predicted"/>
<name>A0AAD5YCD7_9APHY</name>
<dbReference type="EMBL" id="JANAWD010001061">
    <property type="protein sequence ID" value="KAJ3474443.1"/>
    <property type="molecule type" value="Genomic_DNA"/>
</dbReference>
<feature type="region of interest" description="Disordered" evidence="1">
    <location>
        <begin position="155"/>
        <end position="186"/>
    </location>
</feature>
<dbReference type="AlphaFoldDB" id="A0AAD5YCD7"/>
<evidence type="ECO:0000313" key="3">
    <source>
        <dbReference type="Proteomes" id="UP001212997"/>
    </source>
</evidence>
<protein>
    <submittedName>
        <fullName evidence="2">Uncharacterized protein</fullName>
    </submittedName>
</protein>